<dbReference type="GO" id="GO:0071897">
    <property type="term" value="P:DNA biosynthetic process"/>
    <property type="evidence" value="ECO:0007669"/>
    <property type="project" value="UniProtKB-ARBA"/>
</dbReference>
<evidence type="ECO:0000259" key="2">
    <source>
        <dbReference type="Pfam" id="PF17919"/>
    </source>
</evidence>
<dbReference type="InterPro" id="IPR041577">
    <property type="entry name" value="RT_RNaseH_2"/>
</dbReference>
<reference evidence="3 4" key="1">
    <citation type="submission" date="2013-11" db="EMBL/GenBank/DDBJ databases">
        <title>Genome sequencing of Stegodyphus mimosarum.</title>
        <authorList>
            <person name="Bechsgaard J."/>
        </authorList>
    </citation>
    <scope>NUCLEOTIDE SEQUENCE [LARGE SCALE GENOMIC DNA]</scope>
</reference>
<evidence type="ECO:0000256" key="1">
    <source>
        <dbReference type="ARBA" id="ARBA00023268"/>
    </source>
</evidence>
<dbReference type="STRING" id="407821.A0A087UEU3"/>
<protein>
    <recommendedName>
        <fullName evidence="2">Reverse transcriptase/retrotransposon-derived protein RNase H-like domain-containing protein</fullName>
    </recommendedName>
</protein>
<dbReference type="GO" id="GO:0003824">
    <property type="term" value="F:catalytic activity"/>
    <property type="evidence" value="ECO:0007669"/>
    <property type="project" value="UniProtKB-KW"/>
</dbReference>
<dbReference type="PANTHER" id="PTHR37984:SF5">
    <property type="entry name" value="PROTEIN NYNRIN-LIKE"/>
    <property type="match status" value="1"/>
</dbReference>
<keyword evidence="4" id="KW-1185">Reference proteome</keyword>
<sequence>MEFTQERTDDNGFKIVPSQTFVWTKECENTFKNLKEALTSAPILTYPQLDRSFIPDMGASNESVGAVLSQEIEGRDRIVVSIPALLRGRPVVPLEKNTTKQS</sequence>
<dbReference type="OrthoDB" id="6425250at2759"/>
<accession>A0A087UEU3</accession>
<organism evidence="3 4">
    <name type="scientific">Stegodyphus mimosarum</name>
    <name type="common">African social velvet spider</name>
    <dbReference type="NCBI Taxonomy" id="407821"/>
    <lineage>
        <taxon>Eukaryota</taxon>
        <taxon>Metazoa</taxon>
        <taxon>Ecdysozoa</taxon>
        <taxon>Arthropoda</taxon>
        <taxon>Chelicerata</taxon>
        <taxon>Arachnida</taxon>
        <taxon>Araneae</taxon>
        <taxon>Araneomorphae</taxon>
        <taxon>Entelegynae</taxon>
        <taxon>Eresoidea</taxon>
        <taxon>Eresidae</taxon>
        <taxon>Stegodyphus</taxon>
    </lineage>
</organism>
<evidence type="ECO:0000313" key="3">
    <source>
        <dbReference type="EMBL" id="KFM75882.1"/>
    </source>
</evidence>
<dbReference type="AlphaFoldDB" id="A0A087UEU3"/>
<feature type="domain" description="Reverse transcriptase/retrotransposon-derived protein RNase H-like" evidence="2">
    <location>
        <begin position="23"/>
        <end position="79"/>
    </location>
</feature>
<keyword evidence="1" id="KW-0511">Multifunctional enzyme</keyword>
<dbReference type="Pfam" id="PF17919">
    <property type="entry name" value="RT_RNaseH_2"/>
    <property type="match status" value="1"/>
</dbReference>
<evidence type="ECO:0000313" key="4">
    <source>
        <dbReference type="Proteomes" id="UP000054359"/>
    </source>
</evidence>
<name>A0A087UEU3_STEMI</name>
<feature type="non-terminal residue" evidence="3">
    <location>
        <position position="102"/>
    </location>
</feature>
<dbReference type="Gene3D" id="3.30.70.270">
    <property type="match status" value="1"/>
</dbReference>
<gene>
    <name evidence="3" type="ORF">X975_13205</name>
</gene>
<dbReference type="EMBL" id="KK119510">
    <property type="protein sequence ID" value="KFM75882.1"/>
    <property type="molecule type" value="Genomic_DNA"/>
</dbReference>
<dbReference type="InterPro" id="IPR050951">
    <property type="entry name" value="Retrovirus_Pol_polyprotein"/>
</dbReference>
<dbReference type="SUPFAM" id="SSF56672">
    <property type="entry name" value="DNA/RNA polymerases"/>
    <property type="match status" value="1"/>
</dbReference>
<dbReference type="PANTHER" id="PTHR37984">
    <property type="entry name" value="PROTEIN CBG26694"/>
    <property type="match status" value="1"/>
</dbReference>
<dbReference type="InterPro" id="IPR043502">
    <property type="entry name" value="DNA/RNA_pol_sf"/>
</dbReference>
<proteinExistence type="predicted"/>
<dbReference type="Proteomes" id="UP000054359">
    <property type="component" value="Unassembled WGS sequence"/>
</dbReference>
<dbReference type="InterPro" id="IPR043128">
    <property type="entry name" value="Rev_trsase/Diguanyl_cyclase"/>
</dbReference>